<accession>A0A6V7WQB8</accession>
<dbReference type="Pfam" id="PF25301">
    <property type="entry name" value="CUT_C"/>
    <property type="match status" value="1"/>
</dbReference>
<dbReference type="AlphaFoldDB" id="A0A6V7WQB8"/>
<dbReference type="InterPro" id="IPR057475">
    <property type="entry name" value="CUT_C"/>
</dbReference>
<proteinExistence type="predicted"/>
<dbReference type="InterPro" id="IPR051962">
    <property type="entry name" value="Cuticlin"/>
</dbReference>
<feature type="region of interest" description="Disordered" evidence="2">
    <location>
        <begin position="348"/>
        <end position="389"/>
    </location>
</feature>
<dbReference type="PROSITE" id="PS51034">
    <property type="entry name" value="ZP_2"/>
    <property type="match status" value="1"/>
</dbReference>
<name>A0A6V7WQB8_MELEN</name>
<keyword evidence="3" id="KW-0472">Membrane</keyword>
<feature type="region of interest" description="Disordered" evidence="2">
    <location>
        <begin position="1"/>
        <end position="27"/>
    </location>
</feature>
<dbReference type="PANTHER" id="PTHR22907">
    <property type="entry name" value="GH04558P"/>
    <property type="match status" value="1"/>
</dbReference>
<evidence type="ECO:0000256" key="2">
    <source>
        <dbReference type="SAM" id="MobiDB-lite"/>
    </source>
</evidence>
<organism evidence="5 6">
    <name type="scientific">Meloidogyne enterolobii</name>
    <name type="common">Root-knot nematode worm</name>
    <name type="synonym">Meloidogyne mayaguensis</name>
    <dbReference type="NCBI Taxonomy" id="390850"/>
    <lineage>
        <taxon>Eukaryota</taxon>
        <taxon>Metazoa</taxon>
        <taxon>Ecdysozoa</taxon>
        <taxon>Nematoda</taxon>
        <taxon>Chromadorea</taxon>
        <taxon>Rhabditida</taxon>
        <taxon>Tylenchina</taxon>
        <taxon>Tylenchomorpha</taxon>
        <taxon>Tylenchoidea</taxon>
        <taxon>Meloidogynidae</taxon>
        <taxon>Meloidogyninae</taxon>
        <taxon>Meloidogyne</taxon>
    </lineage>
</organism>
<evidence type="ECO:0000259" key="4">
    <source>
        <dbReference type="PROSITE" id="PS51034"/>
    </source>
</evidence>
<reference evidence="5 6" key="1">
    <citation type="submission" date="2020-08" db="EMBL/GenBank/DDBJ databases">
        <authorList>
            <person name="Koutsovoulos G."/>
            <person name="Danchin GJ E."/>
        </authorList>
    </citation>
    <scope>NUCLEOTIDE SEQUENCE [LARGE SCALE GENOMIC DNA]</scope>
</reference>
<keyword evidence="1" id="KW-0732">Signal</keyword>
<gene>
    <name evidence="5" type="ORF">MENT_LOCUS41944</name>
</gene>
<evidence type="ECO:0000256" key="1">
    <source>
        <dbReference type="ARBA" id="ARBA00022729"/>
    </source>
</evidence>
<dbReference type="InterPro" id="IPR001507">
    <property type="entry name" value="ZP_dom"/>
</dbReference>
<feature type="domain" description="ZP" evidence="4">
    <location>
        <begin position="22"/>
        <end position="333"/>
    </location>
</feature>
<dbReference type="Proteomes" id="UP000580250">
    <property type="component" value="Unassembled WGS sequence"/>
</dbReference>
<feature type="transmembrane region" description="Helical" evidence="3">
    <location>
        <begin position="92"/>
        <end position="111"/>
    </location>
</feature>
<evidence type="ECO:0000313" key="6">
    <source>
        <dbReference type="Proteomes" id="UP000580250"/>
    </source>
</evidence>
<dbReference type="OrthoDB" id="6139674at2759"/>
<evidence type="ECO:0000313" key="5">
    <source>
        <dbReference type="EMBL" id="CAD2189235.1"/>
    </source>
</evidence>
<comment type="caution">
    <text evidence="5">The sequence shown here is derived from an EMBL/GenBank/DDBJ whole genome shotgun (WGS) entry which is preliminary data.</text>
</comment>
<dbReference type="PANTHER" id="PTHR22907:SF39">
    <property type="entry name" value="ZP DOMAIN-CONTAINING PROTEIN"/>
    <property type="match status" value="1"/>
</dbReference>
<keyword evidence="3" id="KW-0812">Transmembrane</keyword>
<dbReference type="EMBL" id="CAJEWN010000739">
    <property type="protein sequence ID" value="CAD2189235.1"/>
    <property type="molecule type" value="Genomic_DNA"/>
</dbReference>
<dbReference type="SMART" id="SM00241">
    <property type="entry name" value="ZP"/>
    <property type="match status" value="1"/>
</dbReference>
<evidence type="ECO:0000256" key="3">
    <source>
        <dbReference type="SAM" id="Phobius"/>
    </source>
</evidence>
<protein>
    <recommendedName>
        <fullName evidence="4">ZP domain-containing protein</fullName>
    </recommendedName>
</protein>
<feature type="compositionally biased region" description="Low complexity" evidence="2">
    <location>
        <begin position="355"/>
        <end position="373"/>
    </location>
</feature>
<sequence>MFNNKCRRFSNDGSTDSGGGDSCSSGSLSPIPPNLKFSSSSFSSPNSTNLLIPHQKQLNNRRCSPSKLKFSKFNGKYLLRRWPLNRLFNSKLFSFLITIILLFAIWRVYIWNEQIKQRTTVILITPTYKRHERLADMTRLGEEGRGGGRTFPNTYACTKFTLIHPLFVTDSDRSYCAQCVYMEANLVDDLERNIAISEMTPNELDPQFDEASNPHCSYSIRKGTVDGPEVHAAVVGETVFHVWQCSSENVGILVQNCHVEDLQGDKILIIDQNGCGVDQYLFKTPQYSSDLHTAFLQSSVFKFVDKSMTRFRCQLRLCVKNRGRGCSSTTVSGSGGGNNIVTHFYTKGEGGGGEKYSSPSSTTTTTQKSPNTSWAAADQPVGPPSIRPYGPGRPISALSGTQIVSGKTEQPTNISPYRQKRSLSSFQIINGFGKYLNKRSKRKTNNREEGVQELLDVVGLIRVLDNSDDIQYFVDQNRTSSSTKFLNKNILSKNSERKINNLLLPSTTTLINNLIPDYDLLLPLNKERKIMKVTM</sequence>
<keyword evidence="3" id="KW-1133">Transmembrane helix</keyword>